<organism evidence="2 3">
    <name type="scientific">Gemella morbillorum</name>
    <dbReference type="NCBI Taxonomy" id="29391"/>
    <lineage>
        <taxon>Bacteria</taxon>
        <taxon>Bacillati</taxon>
        <taxon>Bacillota</taxon>
        <taxon>Bacilli</taxon>
        <taxon>Bacillales</taxon>
        <taxon>Gemellaceae</taxon>
        <taxon>Gemella</taxon>
    </lineage>
</organism>
<evidence type="ECO:0000313" key="2">
    <source>
        <dbReference type="EMBL" id="QGS08692.1"/>
    </source>
</evidence>
<keyword evidence="1" id="KW-0812">Transmembrane</keyword>
<accession>A0AAP9HC58</accession>
<dbReference type="EMBL" id="CP046314">
    <property type="protein sequence ID" value="QGS08692.1"/>
    <property type="molecule type" value="Genomic_DNA"/>
</dbReference>
<dbReference type="Proteomes" id="UP000425411">
    <property type="component" value="Chromosome"/>
</dbReference>
<name>A0AAP9HC58_9BACL</name>
<protein>
    <submittedName>
        <fullName evidence="2">Uncharacterized protein</fullName>
    </submittedName>
</protein>
<gene>
    <name evidence="2" type="ORF">FOC49_01765</name>
</gene>
<sequence>MSNSNKLFYYPDNLVSLRKQIEIALEPVVKQQEIINQAIQILNKPLVSNLTKLRETINAYYSEPLKIANRELKKLYFTNTFEPQQKLISEALKDLKFNIPAETLTREFSILQETIAISKPYLSNDIQEEIELGFENQIKENNEILNNPFLNKEVILKLVLNNNLNLIFSLMALVIQYYSNDKLYILISSAFALIYSYILNQHNMK</sequence>
<dbReference type="AlphaFoldDB" id="A0AAP9HC58"/>
<keyword evidence="3" id="KW-1185">Reference proteome</keyword>
<keyword evidence="1" id="KW-1133">Transmembrane helix</keyword>
<evidence type="ECO:0000313" key="3">
    <source>
        <dbReference type="Proteomes" id="UP000425411"/>
    </source>
</evidence>
<feature type="transmembrane region" description="Helical" evidence="1">
    <location>
        <begin position="183"/>
        <end position="200"/>
    </location>
</feature>
<evidence type="ECO:0000256" key="1">
    <source>
        <dbReference type="SAM" id="Phobius"/>
    </source>
</evidence>
<reference evidence="2 3" key="1">
    <citation type="submission" date="2019-11" db="EMBL/GenBank/DDBJ databases">
        <title>FDA dAtabase for Regulatory Grade micrObial Sequences (FDA-ARGOS): Supporting development and validation of Infectious Disease Dx tests.</title>
        <authorList>
            <person name="Turner S."/>
            <person name="Byrd R."/>
            <person name="Tallon L."/>
            <person name="Sadzewicz L."/>
            <person name="Vavikolanu K."/>
            <person name="Mehta A."/>
            <person name="Aluvathingal J."/>
            <person name="Nadendla S."/>
            <person name="Myers T."/>
            <person name="Yan Y."/>
            <person name="Sichtig H."/>
        </authorList>
    </citation>
    <scope>NUCLEOTIDE SEQUENCE [LARGE SCALE GENOMIC DNA]</scope>
    <source>
        <strain evidence="2 3">FDAARGOS_741</strain>
    </source>
</reference>
<feature type="transmembrane region" description="Helical" evidence="1">
    <location>
        <begin position="158"/>
        <end position="177"/>
    </location>
</feature>
<dbReference type="RefSeq" id="WP_004632872.1">
    <property type="nucleotide sequence ID" value="NZ_CP046314.1"/>
</dbReference>
<proteinExistence type="predicted"/>
<keyword evidence="1" id="KW-0472">Membrane</keyword>